<dbReference type="InterPro" id="IPR004046">
    <property type="entry name" value="GST_C"/>
</dbReference>
<feature type="domain" description="GST N-terminal" evidence="1">
    <location>
        <begin position="1"/>
        <end position="60"/>
    </location>
</feature>
<protein>
    <recommendedName>
        <fullName evidence="5">Glutathione S-transferase</fullName>
    </recommendedName>
</protein>
<dbReference type="PROSITE" id="PS50405">
    <property type="entry name" value="GST_CTER"/>
    <property type="match status" value="1"/>
</dbReference>
<dbReference type="GO" id="GO:0006749">
    <property type="term" value="P:glutathione metabolic process"/>
    <property type="evidence" value="ECO:0007669"/>
    <property type="project" value="TreeGrafter"/>
</dbReference>
<dbReference type="PANTHER" id="PTHR11571:SF252">
    <property type="entry name" value="GLUTATHIONE S-TRANSFERASE"/>
    <property type="match status" value="1"/>
</dbReference>
<name>C1FH64_MICCC</name>
<dbReference type="InterPro" id="IPR036282">
    <property type="entry name" value="Glutathione-S-Trfase_C_sf"/>
</dbReference>
<dbReference type="Gene3D" id="1.20.1050.10">
    <property type="match status" value="1"/>
</dbReference>
<evidence type="ECO:0000313" key="4">
    <source>
        <dbReference type="Proteomes" id="UP000002009"/>
    </source>
</evidence>
<feature type="domain" description="GST C-terminal" evidence="2">
    <location>
        <begin position="62"/>
        <end position="183"/>
    </location>
</feature>
<sequence length="183" mass="20901">MFKAFGKDGWIDERLQFPEFKERKPTLPLGYLPVLSIDEEVFTQTEAILRWVAHKSSLYPTDLKEAMRVDEVCAVAHEVLYKCPFDADEEVKKAKRLEYAEGRMLQNMSYVDSKLAGSSNGFLLPGGISMADLQVYMVVHMIRTGNFDHIEPEYVDRFPNICKNAAAVDADPLIVEYRANYPN</sequence>
<dbReference type="PROSITE" id="PS50404">
    <property type="entry name" value="GST_NTER"/>
    <property type="match status" value="1"/>
</dbReference>
<evidence type="ECO:0000313" key="3">
    <source>
        <dbReference type="EMBL" id="ACO70042.1"/>
    </source>
</evidence>
<dbReference type="GO" id="GO:0004364">
    <property type="term" value="F:glutathione transferase activity"/>
    <property type="evidence" value="ECO:0007669"/>
    <property type="project" value="TreeGrafter"/>
</dbReference>
<dbReference type="SUPFAM" id="SSF47616">
    <property type="entry name" value="GST C-terminal domain-like"/>
    <property type="match status" value="1"/>
</dbReference>
<evidence type="ECO:0008006" key="5">
    <source>
        <dbReference type="Google" id="ProtNLM"/>
    </source>
</evidence>
<dbReference type="RefSeq" id="XP_002508784.1">
    <property type="nucleotide sequence ID" value="XM_002508738.1"/>
</dbReference>
<dbReference type="EMBL" id="CP001576">
    <property type="protein sequence ID" value="ACO70042.1"/>
    <property type="molecule type" value="Genomic_DNA"/>
</dbReference>
<evidence type="ECO:0000259" key="2">
    <source>
        <dbReference type="PROSITE" id="PS50405"/>
    </source>
</evidence>
<accession>C1FH64</accession>
<dbReference type="OMA" id="DHIEPEY"/>
<dbReference type="OrthoDB" id="420389at2759"/>
<dbReference type="InterPro" id="IPR010987">
    <property type="entry name" value="Glutathione-S-Trfase_C-like"/>
</dbReference>
<organism evidence="3 4">
    <name type="scientific">Micromonas commoda (strain RCC299 / NOUM17 / CCMP2709)</name>
    <name type="common">Picoplanktonic green alga</name>
    <dbReference type="NCBI Taxonomy" id="296587"/>
    <lineage>
        <taxon>Eukaryota</taxon>
        <taxon>Viridiplantae</taxon>
        <taxon>Chlorophyta</taxon>
        <taxon>Mamiellophyceae</taxon>
        <taxon>Mamiellales</taxon>
        <taxon>Mamiellaceae</taxon>
        <taxon>Micromonas</taxon>
    </lineage>
</organism>
<dbReference type="InterPro" id="IPR036249">
    <property type="entry name" value="Thioredoxin-like_sf"/>
</dbReference>
<dbReference type="InParanoid" id="C1FH64"/>
<dbReference type="STRING" id="296587.C1FH64"/>
<dbReference type="PANTHER" id="PTHR11571">
    <property type="entry name" value="GLUTATHIONE S-TRANSFERASE"/>
    <property type="match status" value="1"/>
</dbReference>
<dbReference type="InterPro" id="IPR050213">
    <property type="entry name" value="GST_superfamily"/>
</dbReference>
<reference evidence="3 4" key="1">
    <citation type="journal article" date="2009" name="Science">
        <title>Green evolution and dynamic adaptations revealed by genomes of the marine picoeukaryotes Micromonas.</title>
        <authorList>
            <person name="Worden A.Z."/>
            <person name="Lee J.H."/>
            <person name="Mock T."/>
            <person name="Rouze P."/>
            <person name="Simmons M.P."/>
            <person name="Aerts A.L."/>
            <person name="Allen A.E."/>
            <person name="Cuvelier M.L."/>
            <person name="Derelle E."/>
            <person name="Everett M.V."/>
            <person name="Foulon E."/>
            <person name="Grimwood J."/>
            <person name="Gundlach H."/>
            <person name="Henrissat B."/>
            <person name="Napoli C."/>
            <person name="McDonald S.M."/>
            <person name="Parker M.S."/>
            <person name="Rombauts S."/>
            <person name="Salamov A."/>
            <person name="Von Dassow P."/>
            <person name="Badger J.H."/>
            <person name="Coutinho P.M."/>
            <person name="Demir E."/>
            <person name="Dubchak I."/>
            <person name="Gentemann C."/>
            <person name="Eikrem W."/>
            <person name="Gready J.E."/>
            <person name="John U."/>
            <person name="Lanier W."/>
            <person name="Lindquist E.A."/>
            <person name="Lucas S."/>
            <person name="Mayer K.F."/>
            <person name="Moreau H."/>
            <person name="Not F."/>
            <person name="Otillar R."/>
            <person name="Panaud O."/>
            <person name="Pangilinan J."/>
            <person name="Paulsen I."/>
            <person name="Piegu B."/>
            <person name="Poliakov A."/>
            <person name="Robbens S."/>
            <person name="Schmutz J."/>
            <person name="Toulza E."/>
            <person name="Wyss T."/>
            <person name="Zelensky A."/>
            <person name="Zhou K."/>
            <person name="Armbrust E.V."/>
            <person name="Bhattacharya D."/>
            <person name="Goodenough U.W."/>
            <person name="Van de Peer Y."/>
            <person name="Grigoriev I.V."/>
        </authorList>
    </citation>
    <scope>NUCLEOTIDE SEQUENCE [LARGE SCALE GENOMIC DNA]</scope>
    <source>
        <strain evidence="4">RCC299 / NOUM17</strain>
    </source>
</reference>
<dbReference type="Pfam" id="PF14497">
    <property type="entry name" value="GST_C_3"/>
    <property type="match status" value="1"/>
</dbReference>
<keyword evidence="4" id="KW-1185">Reference proteome</keyword>
<dbReference type="KEGG" id="mis:MICPUN_85553"/>
<dbReference type="Gene3D" id="3.40.30.10">
    <property type="entry name" value="Glutaredoxin"/>
    <property type="match status" value="1"/>
</dbReference>
<dbReference type="Proteomes" id="UP000002009">
    <property type="component" value="Chromosome 10"/>
</dbReference>
<proteinExistence type="predicted"/>
<dbReference type="SUPFAM" id="SSF52833">
    <property type="entry name" value="Thioredoxin-like"/>
    <property type="match status" value="1"/>
</dbReference>
<dbReference type="InterPro" id="IPR004045">
    <property type="entry name" value="Glutathione_S-Trfase_N"/>
</dbReference>
<dbReference type="GeneID" id="8246790"/>
<evidence type="ECO:0000259" key="1">
    <source>
        <dbReference type="PROSITE" id="PS50404"/>
    </source>
</evidence>
<dbReference type="AlphaFoldDB" id="C1FH64"/>
<gene>
    <name evidence="3" type="ORF">MICPUN_85553</name>
</gene>